<protein>
    <recommendedName>
        <fullName evidence="8">Kinesin motor domain-containing protein</fullName>
    </recommendedName>
</protein>
<dbReference type="GO" id="GO:0007018">
    <property type="term" value="P:microtubule-based movement"/>
    <property type="evidence" value="ECO:0007669"/>
    <property type="project" value="InterPro"/>
</dbReference>
<dbReference type="InterPro" id="IPR044986">
    <property type="entry name" value="KIF15/KIN-12"/>
</dbReference>
<evidence type="ECO:0000256" key="2">
    <source>
        <dbReference type="ARBA" id="ARBA00022741"/>
    </source>
</evidence>
<dbReference type="GO" id="GO:0003777">
    <property type="term" value="F:microtubule motor activity"/>
    <property type="evidence" value="ECO:0007669"/>
    <property type="project" value="InterPro"/>
</dbReference>
<evidence type="ECO:0000256" key="7">
    <source>
        <dbReference type="PROSITE-ProRule" id="PRU00283"/>
    </source>
</evidence>
<dbReference type="OrthoDB" id="689975at2759"/>
<dbReference type="PROSITE" id="PS50067">
    <property type="entry name" value="KINESIN_MOTOR_2"/>
    <property type="match status" value="1"/>
</dbReference>
<dbReference type="GO" id="GO:0005524">
    <property type="term" value="F:ATP binding"/>
    <property type="evidence" value="ECO:0007669"/>
    <property type="project" value="UniProtKB-KW"/>
</dbReference>
<dbReference type="AlphaFoldDB" id="A0A5J9SXW5"/>
<evidence type="ECO:0000256" key="1">
    <source>
        <dbReference type="ARBA" id="ARBA00022701"/>
    </source>
</evidence>
<keyword evidence="3" id="KW-0067">ATP-binding</keyword>
<sequence length="65" mass="7319">MNRLSSRSHSVFTCIVESEWEKDSVPYLRSTRLNLVDLAGSERTSGAEGDRLKEASNINKSLYTL</sequence>
<feature type="domain" description="Kinesin motor" evidence="8">
    <location>
        <begin position="1"/>
        <end position="65"/>
    </location>
</feature>
<evidence type="ECO:0000256" key="6">
    <source>
        <dbReference type="ARBA" id="ARBA00034488"/>
    </source>
</evidence>
<evidence type="ECO:0000313" key="10">
    <source>
        <dbReference type="Proteomes" id="UP000324897"/>
    </source>
</evidence>
<dbReference type="InterPro" id="IPR027417">
    <property type="entry name" value="P-loop_NTPase"/>
</dbReference>
<evidence type="ECO:0000259" key="8">
    <source>
        <dbReference type="PROSITE" id="PS50067"/>
    </source>
</evidence>
<dbReference type="Pfam" id="PF00225">
    <property type="entry name" value="Kinesin"/>
    <property type="match status" value="1"/>
</dbReference>
<reference evidence="9 10" key="1">
    <citation type="journal article" date="2019" name="Sci. Rep.">
        <title>A high-quality genome of Eragrostis curvula grass provides insights into Poaceae evolution and supports new strategies to enhance forage quality.</title>
        <authorList>
            <person name="Carballo J."/>
            <person name="Santos B.A.C.M."/>
            <person name="Zappacosta D."/>
            <person name="Garbus I."/>
            <person name="Selva J.P."/>
            <person name="Gallo C.A."/>
            <person name="Diaz A."/>
            <person name="Albertini E."/>
            <person name="Caccamo M."/>
            <person name="Echenique V."/>
        </authorList>
    </citation>
    <scope>NUCLEOTIDE SEQUENCE [LARGE SCALE GENOMIC DNA]</scope>
    <source>
        <strain evidence="10">cv. Victoria</strain>
        <tissue evidence="9">Leaf</tissue>
    </source>
</reference>
<keyword evidence="2" id="KW-0547">Nucleotide-binding</keyword>
<name>A0A5J9SXW5_9POAL</name>
<dbReference type="Gramene" id="TVU03814">
    <property type="protein sequence ID" value="TVU03814"/>
    <property type="gene ID" value="EJB05_50623"/>
</dbReference>
<proteinExistence type="inferred from homology"/>
<dbReference type="Gene3D" id="3.40.850.10">
    <property type="entry name" value="Kinesin motor domain"/>
    <property type="match status" value="1"/>
</dbReference>
<dbReference type="Proteomes" id="UP000324897">
    <property type="component" value="Unassembled WGS sequence"/>
</dbReference>
<dbReference type="InterPro" id="IPR001752">
    <property type="entry name" value="Kinesin_motor_dom"/>
</dbReference>
<keyword evidence="10" id="KW-1185">Reference proteome</keyword>
<dbReference type="GO" id="GO:0008017">
    <property type="term" value="F:microtubule binding"/>
    <property type="evidence" value="ECO:0007669"/>
    <property type="project" value="InterPro"/>
</dbReference>
<dbReference type="GO" id="GO:0005874">
    <property type="term" value="C:microtubule"/>
    <property type="evidence" value="ECO:0007669"/>
    <property type="project" value="UniProtKB-KW"/>
</dbReference>
<comment type="caution">
    <text evidence="7">Lacks conserved residue(s) required for the propagation of feature annotation.</text>
</comment>
<keyword evidence="4" id="KW-0175">Coiled coil</keyword>
<evidence type="ECO:0000313" key="9">
    <source>
        <dbReference type="EMBL" id="TVU03814.1"/>
    </source>
</evidence>
<accession>A0A5J9SXW5</accession>
<dbReference type="EMBL" id="RWGY01000139">
    <property type="protein sequence ID" value="TVU03814.1"/>
    <property type="molecule type" value="Genomic_DNA"/>
</dbReference>
<dbReference type="PROSITE" id="PS00411">
    <property type="entry name" value="KINESIN_MOTOR_1"/>
    <property type="match status" value="1"/>
</dbReference>
<evidence type="ECO:0000256" key="5">
    <source>
        <dbReference type="ARBA" id="ARBA00023175"/>
    </source>
</evidence>
<comment type="similarity">
    <text evidence="6">Belongs to the TRAFAC class myosin-kinesin ATPase superfamily. Kinesin family. KIN-12 subfamily.</text>
</comment>
<dbReference type="SUPFAM" id="SSF52540">
    <property type="entry name" value="P-loop containing nucleoside triphosphate hydrolases"/>
    <property type="match status" value="1"/>
</dbReference>
<gene>
    <name evidence="9" type="ORF">EJB05_50623</name>
</gene>
<dbReference type="InterPro" id="IPR019821">
    <property type="entry name" value="Kinesin_motor_CS"/>
</dbReference>
<keyword evidence="1" id="KW-0493">Microtubule</keyword>
<keyword evidence="5" id="KW-0505">Motor protein</keyword>
<dbReference type="PANTHER" id="PTHR37739">
    <property type="entry name" value="KINESIN-LIKE PROTEIN KIN-12D"/>
    <property type="match status" value="1"/>
</dbReference>
<evidence type="ECO:0000256" key="4">
    <source>
        <dbReference type="ARBA" id="ARBA00023054"/>
    </source>
</evidence>
<organism evidence="9 10">
    <name type="scientific">Eragrostis curvula</name>
    <name type="common">weeping love grass</name>
    <dbReference type="NCBI Taxonomy" id="38414"/>
    <lineage>
        <taxon>Eukaryota</taxon>
        <taxon>Viridiplantae</taxon>
        <taxon>Streptophyta</taxon>
        <taxon>Embryophyta</taxon>
        <taxon>Tracheophyta</taxon>
        <taxon>Spermatophyta</taxon>
        <taxon>Magnoliopsida</taxon>
        <taxon>Liliopsida</taxon>
        <taxon>Poales</taxon>
        <taxon>Poaceae</taxon>
        <taxon>PACMAD clade</taxon>
        <taxon>Chloridoideae</taxon>
        <taxon>Eragrostideae</taxon>
        <taxon>Eragrostidinae</taxon>
        <taxon>Eragrostis</taxon>
    </lineage>
</organism>
<evidence type="ECO:0000256" key="3">
    <source>
        <dbReference type="ARBA" id="ARBA00022840"/>
    </source>
</evidence>
<dbReference type="InterPro" id="IPR036961">
    <property type="entry name" value="Kinesin_motor_dom_sf"/>
</dbReference>
<dbReference type="PANTHER" id="PTHR37739:SF8">
    <property type="entry name" value="KINESIN-LIKE PROTEIN KIN-12D"/>
    <property type="match status" value="1"/>
</dbReference>
<comment type="caution">
    <text evidence="9">The sequence shown here is derived from an EMBL/GenBank/DDBJ whole genome shotgun (WGS) entry which is preliminary data.</text>
</comment>
<feature type="non-terminal residue" evidence="9">
    <location>
        <position position="65"/>
    </location>
</feature>